<keyword evidence="2" id="KW-1185">Reference proteome</keyword>
<proteinExistence type="predicted"/>
<dbReference type="Proteomes" id="UP000238479">
    <property type="component" value="Chromosome 2"/>
</dbReference>
<reference evidence="1 2" key="1">
    <citation type="journal article" date="2018" name="Nat. Genet.">
        <title>The Rosa genome provides new insights in the design of modern roses.</title>
        <authorList>
            <person name="Bendahmane M."/>
        </authorList>
    </citation>
    <scope>NUCLEOTIDE SEQUENCE [LARGE SCALE GENOMIC DNA]</scope>
    <source>
        <strain evidence="2">cv. Old Blush</strain>
    </source>
</reference>
<evidence type="ECO:0000313" key="1">
    <source>
        <dbReference type="EMBL" id="PRQ50293.1"/>
    </source>
</evidence>
<dbReference type="AlphaFoldDB" id="A0A2P6RV54"/>
<dbReference type="Gramene" id="PRQ50293">
    <property type="protein sequence ID" value="PRQ50293"/>
    <property type="gene ID" value="RchiOBHm_Chr2g0131591"/>
</dbReference>
<organism evidence="1 2">
    <name type="scientific">Rosa chinensis</name>
    <name type="common">China rose</name>
    <dbReference type="NCBI Taxonomy" id="74649"/>
    <lineage>
        <taxon>Eukaryota</taxon>
        <taxon>Viridiplantae</taxon>
        <taxon>Streptophyta</taxon>
        <taxon>Embryophyta</taxon>
        <taxon>Tracheophyta</taxon>
        <taxon>Spermatophyta</taxon>
        <taxon>Magnoliopsida</taxon>
        <taxon>eudicotyledons</taxon>
        <taxon>Gunneridae</taxon>
        <taxon>Pentapetalae</taxon>
        <taxon>rosids</taxon>
        <taxon>fabids</taxon>
        <taxon>Rosales</taxon>
        <taxon>Rosaceae</taxon>
        <taxon>Rosoideae</taxon>
        <taxon>Rosoideae incertae sedis</taxon>
        <taxon>Rosa</taxon>
    </lineage>
</organism>
<name>A0A2P6RV54_ROSCH</name>
<evidence type="ECO:0000313" key="2">
    <source>
        <dbReference type="Proteomes" id="UP000238479"/>
    </source>
</evidence>
<comment type="caution">
    <text evidence="1">The sequence shown here is derived from an EMBL/GenBank/DDBJ whole genome shotgun (WGS) entry which is preliminary data.</text>
</comment>
<gene>
    <name evidence="1" type="ORF">RchiOBHm_Chr2g0131591</name>
</gene>
<sequence>MRLQCRRHLKAVLSVVYFSVLAGSSSALLSPKFTWVEDLMLLQMLEPSSLSSGDVCNL</sequence>
<dbReference type="EMBL" id="PDCK01000040">
    <property type="protein sequence ID" value="PRQ50293.1"/>
    <property type="molecule type" value="Genomic_DNA"/>
</dbReference>
<accession>A0A2P6RV54</accession>
<protein>
    <submittedName>
        <fullName evidence="1">Uncharacterized protein</fullName>
    </submittedName>
</protein>